<dbReference type="CDD" id="cd02439">
    <property type="entry name" value="DMB-PRT_CobT"/>
    <property type="match status" value="1"/>
</dbReference>
<reference evidence="12 13" key="1">
    <citation type="submission" date="2007-06" db="EMBL/GenBank/DDBJ databases">
        <authorList>
            <person name="Shimkets L."/>
            <person name="Ferriera S."/>
            <person name="Johnson J."/>
            <person name="Kravitz S."/>
            <person name="Beeson K."/>
            <person name="Sutton G."/>
            <person name="Rogers Y.-H."/>
            <person name="Friedman R."/>
            <person name="Frazier M."/>
            <person name="Venter J.C."/>
        </authorList>
    </citation>
    <scope>NUCLEOTIDE SEQUENCE [LARGE SCALE GENOMIC DNA]</scope>
    <source>
        <strain evidence="12 13">SIR-1</strain>
    </source>
</reference>
<dbReference type="Pfam" id="PF02277">
    <property type="entry name" value="DBI_PRT"/>
    <property type="match status" value="1"/>
</dbReference>
<organism evidence="12 13">
    <name type="scientific">Plesiocystis pacifica SIR-1</name>
    <dbReference type="NCBI Taxonomy" id="391625"/>
    <lineage>
        <taxon>Bacteria</taxon>
        <taxon>Pseudomonadati</taxon>
        <taxon>Myxococcota</taxon>
        <taxon>Polyangia</taxon>
        <taxon>Nannocystales</taxon>
        <taxon>Nannocystaceae</taxon>
        <taxon>Plesiocystis</taxon>
    </lineage>
</organism>
<accession>A6GCW0</accession>
<dbReference type="InterPro" id="IPR017846">
    <property type="entry name" value="Nict_dMeBzImd_PRibTrfase_bact"/>
</dbReference>
<evidence type="ECO:0000313" key="12">
    <source>
        <dbReference type="EMBL" id="EDM76284.1"/>
    </source>
</evidence>
<dbReference type="NCBIfam" id="TIGR03160">
    <property type="entry name" value="cobT_DBIPRT"/>
    <property type="match status" value="1"/>
</dbReference>
<feature type="active site" description="Proton acceptor" evidence="10">
    <location>
        <position position="320"/>
    </location>
</feature>
<dbReference type="Gene3D" id="3.40.50.10210">
    <property type="match status" value="1"/>
</dbReference>
<evidence type="ECO:0000256" key="6">
    <source>
        <dbReference type="ARBA" id="ARBA00022676"/>
    </source>
</evidence>
<comment type="similarity">
    <text evidence="2 10">Belongs to the CobT family.</text>
</comment>
<comment type="catalytic activity">
    <reaction evidence="9 10">
        <text>5,6-dimethylbenzimidazole + nicotinate beta-D-ribonucleotide = alpha-ribazole 5'-phosphate + nicotinate + H(+)</text>
        <dbReference type="Rhea" id="RHEA:11196"/>
        <dbReference type="ChEBI" id="CHEBI:15378"/>
        <dbReference type="ChEBI" id="CHEBI:15890"/>
        <dbReference type="ChEBI" id="CHEBI:32544"/>
        <dbReference type="ChEBI" id="CHEBI:57502"/>
        <dbReference type="ChEBI" id="CHEBI:57918"/>
        <dbReference type="EC" id="2.4.2.21"/>
    </reaction>
</comment>
<evidence type="ECO:0000256" key="9">
    <source>
        <dbReference type="ARBA" id="ARBA00047340"/>
    </source>
</evidence>
<dbReference type="FunFam" id="3.40.50.10210:FF:000001">
    <property type="entry name" value="Nicotinate-nucleotide--dimethylbenzimidazole phosphoribosyltransferase"/>
    <property type="match status" value="1"/>
</dbReference>
<dbReference type="EMBL" id="ABCS01000068">
    <property type="protein sequence ID" value="EDM76284.1"/>
    <property type="molecule type" value="Genomic_DNA"/>
</dbReference>
<evidence type="ECO:0000256" key="5">
    <source>
        <dbReference type="ARBA" id="ARBA00022573"/>
    </source>
</evidence>
<dbReference type="eggNOG" id="COG2038">
    <property type="taxonomic scope" value="Bacteria"/>
</dbReference>
<evidence type="ECO:0000256" key="2">
    <source>
        <dbReference type="ARBA" id="ARBA00007110"/>
    </source>
</evidence>
<evidence type="ECO:0000313" key="13">
    <source>
        <dbReference type="Proteomes" id="UP000005801"/>
    </source>
</evidence>
<feature type="region of interest" description="Disordered" evidence="11">
    <location>
        <begin position="1"/>
        <end position="21"/>
    </location>
</feature>
<name>A6GCW0_9BACT</name>
<dbReference type="EC" id="2.4.2.21" evidence="3 10"/>
<keyword evidence="5 10" id="KW-0169">Cobalamin biosynthesis</keyword>
<sequence>MSESARARARAHQDQLTKPPGSLGRLEAIAAQLAAIQGRVAVEVHAPRLCLFAADHGVTRSRGVSPYPRTVTGQMVANILAGGAAVNALSRAVQVELELIDAGVDADAPAAFEGAALSYVHAPIARGTRDFLDAPAMTASERAAALELGEAAAARAAQAGSTLVALGELGIGNTTSAAAITAALTGRPPREVVGPGTGLDAEGLARKVAVVEAALARHELARDAPLASDDADAAVRVLERVGGLELAALVGLCLGAARRGLAVVVDGFITAAAAAVAATIEPALLGYLFAAHRSAEPGHRALLERLGLRPLLELDMRLGEGTGALVAIPLIRAAAAAQREMATFAEAAVDDRGAVHDG</sequence>
<comment type="pathway">
    <text evidence="1 10">Nucleoside biosynthesis; alpha-ribazole biosynthesis; alpha-ribazole from 5,6-dimethylbenzimidazole: step 1/2.</text>
</comment>
<evidence type="ECO:0000256" key="4">
    <source>
        <dbReference type="ARBA" id="ARBA00015486"/>
    </source>
</evidence>
<evidence type="ECO:0000256" key="7">
    <source>
        <dbReference type="ARBA" id="ARBA00022679"/>
    </source>
</evidence>
<dbReference type="Proteomes" id="UP000005801">
    <property type="component" value="Unassembled WGS sequence"/>
</dbReference>
<dbReference type="AlphaFoldDB" id="A6GCW0"/>
<dbReference type="InterPro" id="IPR003200">
    <property type="entry name" value="Nict_dMeBzImd_PRibTrfase"/>
</dbReference>
<dbReference type="UniPathway" id="UPA00061">
    <property type="reaction ID" value="UER00516"/>
</dbReference>
<keyword evidence="6 10" id="KW-0328">Glycosyltransferase</keyword>
<evidence type="ECO:0000256" key="8">
    <source>
        <dbReference type="ARBA" id="ARBA00030686"/>
    </source>
</evidence>
<protein>
    <recommendedName>
        <fullName evidence="4 10">Nicotinate-nucleotide--dimethylbenzimidazole phosphoribosyltransferase</fullName>
        <shortName evidence="10">NN:DBI PRT</shortName>
        <ecNumber evidence="3 10">2.4.2.21</ecNumber>
    </recommendedName>
    <alternativeName>
        <fullName evidence="8 10">N(1)-alpha-phosphoribosyltransferase</fullName>
    </alternativeName>
</protein>
<evidence type="ECO:0000256" key="10">
    <source>
        <dbReference type="HAMAP-Rule" id="MF_00230"/>
    </source>
</evidence>
<keyword evidence="13" id="KW-1185">Reference proteome</keyword>
<evidence type="ECO:0000256" key="1">
    <source>
        <dbReference type="ARBA" id="ARBA00005049"/>
    </source>
</evidence>
<comment type="caution">
    <text evidence="12">The sequence shown here is derived from an EMBL/GenBank/DDBJ whole genome shotgun (WGS) entry which is preliminary data.</text>
</comment>
<gene>
    <name evidence="10" type="primary">cobT</name>
    <name evidence="12" type="ORF">PPSIR1_07827</name>
</gene>
<dbReference type="GO" id="GO:0009236">
    <property type="term" value="P:cobalamin biosynthetic process"/>
    <property type="evidence" value="ECO:0007669"/>
    <property type="project" value="UniProtKB-UniRule"/>
</dbReference>
<proteinExistence type="inferred from homology"/>
<dbReference type="HAMAP" id="MF_00230">
    <property type="entry name" value="CobT"/>
    <property type="match status" value="1"/>
</dbReference>
<evidence type="ECO:0000256" key="11">
    <source>
        <dbReference type="SAM" id="MobiDB-lite"/>
    </source>
</evidence>
<dbReference type="PANTHER" id="PTHR43463">
    <property type="entry name" value="NICOTINATE-NUCLEOTIDE--DIMETHYLBENZIMIDAZOLE PHOSPHORIBOSYLTRANSFERASE"/>
    <property type="match status" value="1"/>
</dbReference>
<dbReference type="PANTHER" id="PTHR43463:SF1">
    <property type="entry name" value="NICOTINATE-NUCLEOTIDE--DIMETHYLBENZIMIDAZOLE PHOSPHORIBOSYLTRANSFERASE"/>
    <property type="match status" value="1"/>
</dbReference>
<comment type="function">
    <text evidence="10">Catalyzes the synthesis of alpha-ribazole-5'-phosphate from nicotinate mononucleotide (NAMN) and 5,6-dimethylbenzimidazole (DMB).</text>
</comment>
<dbReference type="InterPro" id="IPR023195">
    <property type="entry name" value="Nict_dMeBzImd_PRibTrfase_N"/>
</dbReference>
<dbReference type="STRING" id="391625.PPSIR1_07827"/>
<dbReference type="SUPFAM" id="SSF52733">
    <property type="entry name" value="Nicotinate mononucleotide:5,6-dimethylbenzimidazole phosphoribosyltransferase (CobT)"/>
    <property type="match status" value="1"/>
</dbReference>
<dbReference type="GO" id="GO:0008939">
    <property type="term" value="F:nicotinate-nucleotide-dimethylbenzimidazole phosphoribosyltransferase activity"/>
    <property type="evidence" value="ECO:0007669"/>
    <property type="project" value="UniProtKB-UniRule"/>
</dbReference>
<dbReference type="Gene3D" id="1.10.1610.10">
    <property type="match status" value="1"/>
</dbReference>
<dbReference type="InterPro" id="IPR036087">
    <property type="entry name" value="Nict_dMeBzImd_PRibTrfase_sf"/>
</dbReference>
<keyword evidence="7 10" id="KW-0808">Transferase</keyword>
<dbReference type="NCBIfam" id="NF000996">
    <property type="entry name" value="PRK00105.1"/>
    <property type="match status" value="1"/>
</dbReference>
<evidence type="ECO:0000256" key="3">
    <source>
        <dbReference type="ARBA" id="ARBA00011991"/>
    </source>
</evidence>